<feature type="domain" description="Major facilitator superfamily (MFS) profile" evidence="9">
    <location>
        <begin position="47"/>
        <end position="493"/>
    </location>
</feature>
<comment type="subcellular location">
    <subcellularLocation>
        <location evidence="1">Cell membrane</location>
        <topology evidence="1">Multi-pass membrane protein</topology>
    </subcellularLocation>
</comment>
<feature type="transmembrane region" description="Helical" evidence="8">
    <location>
        <begin position="143"/>
        <end position="163"/>
    </location>
</feature>
<dbReference type="InterPro" id="IPR020846">
    <property type="entry name" value="MFS_dom"/>
</dbReference>
<feature type="transmembrane region" description="Helical" evidence="8">
    <location>
        <begin position="204"/>
        <end position="222"/>
    </location>
</feature>
<feature type="transmembrane region" description="Helical" evidence="8">
    <location>
        <begin position="260"/>
        <end position="283"/>
    </location>
</feature>
<keyword evidence="6 8" id="KW-0472">Membrane</keyword>
<evidence type="ECO:0000259" key="9">
    <source>
        <dbReference type="PROSITE" id="PS50850"/>
    </source>
</evidence>
<dbReference type="Pfam" id="PF07690">
    <property type="entry name" value="MFS_1"/>
    <property type="match status" value="1"/>
</dbReference>
<feature type="transmembrane region" description="Helical" evidence="8">
    <location>
        <begin position="175"/>
        <end position="198"/>
    </location>
</feature>
<evidence type="ECO:0000256" key="6">
    <source>
        <dbReference type="ARBA" id="ARBA00023136"/>
    </source>
</evidence>
<keyword evidence="4 8" id="KW-0812">Transmembrane</keyword>
<evidence type="ECO:0000256" key="4">
    <source>
        <dbReference type="ARBA" id="ARBA00022692"/>
    </source>
</evidence>
<dbReference type="SUPFAM" id="SSF103473">
    <property type="entry name" value="MFS general substrate transporter"/>
    <property type="match status" value="1"/>
</dbReference>
<evidence type="ECO:0000256" key="5">
    <source>
        <dbReference type="ARBA" id="ARBA00022989"/>
    </source>
</evidence>
<dbReference type="PROSITE" id="PS50850">
    <property type="entry name" value="MFS"/>
    <property type="match status" value="1"/>
</dbReference>
<keyword evidence="11" id="KW-1185">Reference proteome</keyword>
<evidence type="ECO:0000256" key="8">
    <source>
        <dbReference type="SAM" id="Phobius"/>
    </source>
</evidence>
<reference evidence="11" key="1">
    <citation type="submission" date="2017-05" db="EMBL/GenBank/DDBJ databases">
        <title>Streptomyces olivochromogenes NBRC 3561 whole genome shotgun sequence.</title>
        <authorList>
            <person name="Dohra H."/>
            <person name="Kodani S."/>
        </authorList>
    </citation>
    <scope>NUCLEOTIDE SEQUENCE [LARGE SCALE GENOMIC DNA]</scope>
    <source>
        <strain evidence="11">NBRC 3561</strain>
    </source>
</reference>
<dbReference type="InterPro" id="IPR011701">
    <property type="entry name" value="MFS"/>
</dbReference>
<dbReference type="Gene3D" id="1.20.1250.20">
    <property type="entry name" value="MFS general substrate transporter like domains"/>
    <property type="match status" value="1"/>
</dbReference>
<keyword evidence="2" id="KW-0813">Transport</keyword>
<evidence type="ECO:0000256" key="2">
    <source>
        <dbReference type="ARBA" id="ARBA00022448"/>
    </source>
</evidence>
<protein>
    <submittedName>
        <fullName evidence="10">MFS transporter</fullName>
    </submittedName>
</protein>
<dbReference type="PRINTS" id="PR01036">
    <property type="entry name" value="TCRTETB"/>
</dbReference>
<evidence type="ECO:0000256" key="1">
    <source>
        <dbReference type="ARBA" id="ARBA00004651"/>
    </source>
</evidence>
<keyword evidence="7" id="KW-0046">Antibiotic resistance</keyword>
<evidence type="ECO:0000256" key="3">
    <source>
        <dbReference type="ARBA" id="ARBA00022475"/>
    </source>
</evidence>
<keyword evidence="3" id="KW-1003">Cell membrane</keyword>
<dbReference type="Gene3D" id="1.20.1720.10">
    <property type="entry name" value="Multidrug resistance protein D"/>
    <property type="match status" value="1"/>
</dbReference>
<feature type="transmembrane region" description="Helical" evidence="8">
    <location>
        <begin position="46"/>
        <end position="69"/>
    </location>
</feature>
<evidence type="ECO:0000313" key="11">
    <source>
        <dbReference type="Proteomes" id="UP000217446"/>
    </source>
</evidence>
<sequence length="504" mass="50576">MKTNACPLNPIPQCAAGRQPPDTVAAVADQEHPGTAAAPTAEHGRLGLALILVAAFMVVLDFSIVNVALSSIQRELGVSAATVQWVVTGYAIAFGGLLILGGRAGDLYGRRRLFLAGIAVFTAASLAGGLARDPVLLIASRVVQGGGAAMVAPAALSLITTGFPEGPRRTRALGLYGATASVGFVAGQVLGGVLVEFLSWRSVFLVNVPVGLAALLLAPRTLRESRSPRTGRHLDTSGALLITLAVGALVFAVSRGGSTGIGSAGVLVPLALSALAAAAFAANEHHHADPLMRPALLRLHGLRNAGALMLLLGLWNGGEMLVLSVYLQQVLHMSPLAAGLTIAPQGIVGLATGLFGARLARRLGIQRVLVVTGVAATIGFAALTRLPGSGGSHLPLAAVTLVGCGTAGMAFGSMVTASAGVADHDQGLVGGVINTSRQLGAAIGAALLPAVADAVDRTPHASTAVGDRAAMLAGLAAAGLATLVATNAWRQSRHDGVARCAPPA</sequence>
<dbReference type="PANTHER" id="PTHR42718">
    <property type="entry name" value="MAJOR FACILITATOR SUPERFAMILY MULTIDRUG TRANSPORTER MFSC"/>
    <property type="match status" value="1"/>
</dbReference>
<keyword evidence="5 8" id="KW-1133">Transmembrane helix</keyword>
<feature type="transmembrane region" description="Helical" evidence="8">
    <location>
        <begin position="295"/>
        <end position="315"/>
    </location>
</feature>
<dbReference type="GO" id="GO:0046677">
    <property type="term" value="P:response to antibiotic"/>
    <property type="evidence" value="ECO:0007669"/>
    <property type="project" value="UniProtKB-KW"/>
</dbReference>
<feature type="transmembrane region" description="Helical" evidence="8">
    <location>
        <begin position="335"/>
        <end position="356"/>
    </location>
</feature>
<evidence type="ECO:0000313" key="10">
    <source>
        <dbReference type="EMBL" id="GAX49667.1"/>
    </source>
</evidence>
<feature type="transmembrane region" description="Helical" evidence="8">
    <location>
        <begin position="234"/>
        <end position="254"/>
    </location>
</feature>
<feature type="transmembrane region" description="Helical" evidence="8">
    <location>
        <begin position="113"/>
        <end position="131"/>
    </location>
</feature>
<accession>A0A250V657</accession>
<dbReference type="Proteomes" id="UP000217446">
    <property type="component" value="Unassembled WGS sequence"/>
</dbReference>
<name>A0A250V657_STROL</name>
<comment type="caution">
    <text evidence="10">The sequence shown here is derived from an EMBL/GenBank/DDBJ whole genome shotgun (WGS) entry which is preliminary data.</text>
</comment>
<dbReference type="AlphaFoldDB" id="A0A250V657"/>
<dbReference type="GO" id="GO:0022857">
    <property type="term" value="F:transmembrane transporter activity"/>
    <property type="evidence" value="ECO:0007669"/>
    <property type="project" value="InterPro"/>
</dbReference>
<feature type="transmembrane region" description="Helical" evidence="8">
    <location>
        <begin position="368"/>
        <end position="386"/>
    </location>
</feature>
<feature type="transmembrane region" description="Helical" evidence="8">
    <location>
        <begin position="81"/>
        <end position="101"/>
    </location>
</feature>
<feature type="transmembrane region" description="Helical" evidence="8">
    <location>
        <begin position="469"/>
        <end position="489"/>
    </location>
</feature>
<organism evidence="10 11">
    <name type="scientific">Streptomyces olivochromogenes</name>
    <dbReference type="NCBI Taxonomy" id="1963"/>
    <lineage>
        <taxon>Bacteria</taxon>
        <taxon>Bacillati</taxon>
        <taxon>Actinomycetota</taxon>
        <taxon>Actinomycetes</taxon>
        <taxon>Kitasatosporales</taxon>
        <taxon>Streptomycetaceae</taxon>
        <taxon>Streptomyces</taxon>
    </lineage>
</organism>
<dbReference type="CDD" id="cd17321">
    <property type="entry name" value="MFS_MMR_MDR_like"/>
    <property type="match status" value="1"/>
</dbReference>
<proteinExistence type="predicted"/>
<dbReference type="EMBL" id="BDQI01000001">
    <property type="protein sequence ID" value="GAX49667.1"/>
    <property type="molecule type" value="Genomic_DNA"/>
</dbReference>
<dbReference type="PANTHER" id="PTHR42718:SF46">
    <property type="entry name" value="BLR6921 PROTEIN"/>
    <property type="match status" value="1"/>
</dbReference>
<gene>
    <name evidence="10" type="ORF">SO3561_01156</name>
</gene>
<dbReference type="InterPro" id="IPR036259">
    <property type="entry name" value="MFS_trans_sf"/>
</dbReference>
<evidence type="ECO:0000256" key="7">
    <source>
        <dbReference type="ARBA" id="ARBA00023251"/>
    </source>
</evidence>
<dbReference type="GO" id="GO:0005886">
    <property type="term" value="C:plasma membrane"/>
    <property type="evidence" value="ECO:0007669"/>
    <property type="project" value="UniProtKB-SubCell"/>
</dbReference>